<dbReference type="Proteomes" id="UP000683310">
    <property type="component" value="Chromosome"/>
</dbReference>
<gene>
    <name evidence="4" type="ORF">KHQ06_20680</name>
</gene>
<protein>
    <submittedName>
        <fullName evidence="4">SDR family oxidoreductase</fullName>
    </submittedName>
</protein>
<dbReference type="EMBL" id="CP074371">
    <property type="protein sequence ID" value="QVI18919.1"/>
    <property type="molecule type" value="Genomic_DNA"/>
</dbReference>
<dbReference type="SUPFAM" id="SSF51735">
    <property type="entry name" value="NAD(P)-binding Rossmann-fold domains"/>
    <property type="match status" value="1"/>
</dbReference>
<dbReference type="PANTHER" id="PTHR43639:SF1">
    <property type="entry name" value="SHORT-CHAIN DEHYDROGENASE_REDUCTASE FAMILY PROTEIN"/>
    <property type="match status" value="1"/>
</dbReference>
<dbReference type="InterPro" id="IPR036291">
    <property type="entry name" value="NAD(P)-bd_dom_sf"/>
</dbReference>
<evidence type="ECO:0000256" key="1">
    <source>
        <dbReference type="ARBA" id="ARBA00006484"/>
    </source>
</evidence>
<accession>A0ABX8CG25</accession>
<feature type="region of interest" description="Disordered" evidence="3">
    <location>
        <begin position="1"/>
        <end position="28"/>
    </location>
</feature>
<dbReference type="Pfam" id="PF00106">
    <property type="entry name" value="adh_short"/>
    <property type="match status" value="1"/>
</dbReference>
<keyword evidence="5" id="KW-1185">Reference proteome</keyword>
<name>A0ABX8CG25_9NOCA</name>
<feature type="compositionally biased region" description="Basic and acidic residues" evidence="3">
    <location>
        <begin position="1"/>
        <end position="27"/>
    </location>
</feature>
<dbReference type="InterPro" id="IPR002347">
    <property type="entry name" value="SDR_fam"/>
</dbReference>
<comment type="similarity">
    <text evidence="1">Belongs to the short-chain dehydrogenases/reductases (SDR) family.</text>
</comment>
<evidence type="ECO:0000313" key="4">
    <source>
        <dbReference type="EMBL" id="QVI18919.1"/>
    </source>
</evidence>
<evidence type="ECO:0000256" key="3">
    <source>
        <dbReference type="SAM" id="MobiDB-lite"/>
    </source>
</evidence>
<evidence type="ECO:0000256" key="2">
    <source>
        <dbReference type="ARBA" id="ARBA00023002"/>
    </source>
</evidence>
<keyword evidence="2" id="KW-0560">Oxidoreductase</keyword>
<reference evidence="4 5" key="1">
    <citation type="submission" date="2021-04" db="EMBL/GenBank/DDBJ databases">
        <title>Nocardia tengchongensis.</title>
        <authorList>
            <person name="Zhuang k."/>
            <person name="Ran Y."/>
            <person name="Li W."/>
        </authorList>
    </citation>
    <scope>NUCLEOTIDE SEQUENCE [LARGE SCALE GENOMIC DNA]</scope>
    <source>
        <strain evidence="4 5">CFH S0057</strain>
    </source>
</reference>
<dbReference type="NCBIfam" id="NF005868">
    <property type="entry name" value="PRK07806.1"/>
    <property type="match status" value="1"/>
</dbReference>
<proteinExistence type="inferred from homology"/>
<evidence type="ECO:0000313" key="5">
    <source>
        <dbReference type="Proteomes" id="UP000683310"/>
    </source>
</evidence>
<organism evidence="4 5">
    <name type="scientific">Nocardia tengchongensis</name>
    <dbReference type="NCBI Taxonomy" id="2055889"/>
    <lineage>
        <taxon>Bacteria</taxon>
        <taxon>Bacillati</taxon>
        <taxon>Actinomycetota</taxon>
        <taxon>Actinomycetes</taxon>
        <taxon>Mycobacteriales</taxon>
        <taxon>Nocardiaceae</taxon>
        <taxon>Nocardia</taxon>
    </lineage>
</organism>
<sequence length="269" mass="28446">MEDAHGNDDRDRADDGDRAAHRADHRGVPRIGAETARVLAARGDHVVINYREKRKRAETLADEIAAAGGSASVAGADIADPESARTLVDAVVAEFGRLDVLVLNASGGLERDAAPGYAMLLNRDAQTRLSELALPHLPAGGRIVFVTSHQAHFSPTRVAPPGYEQIAASKRAGEDALRAMTGEFAARGIGFTVVSGDMIDGTIIVKLLERRDPDAVTERRDQGDLPTVEEFATAVADATTLDAPLGHTVYVGGYDYLTEPTAASAPAHH</sequence>
<dbReference type="PANTHER" id="PTHR43639">
    <property type="entry name" value="OXIDOREDUCTASE, SHORT-CHAIN DEHYDROGENASE/REDUCTASE FAMILY (AFU_ORTHOLOGUE AFUA_5G02870)"/>
    <property type="match status" value="1"/>
</dbReference>
<dbReference type="Gene3D" id="3.40.50.720">
    <property type="entry name" value="NAD(P)-binding Rossmann-like Domain"/>
    <property type="match status" value="1"/>
</dbReference>